<gene>
    <name evidence="3" type="ORF">HDID_LOCUS9635</name>
</gene>
<feature type="region of interest" description="Disordered" evidence="2">
    <location>
        <begin position="169"/>
        <end position="192"/>
    </location>
</feature>
<reference evidence="3 4" key="2">
    <citation type="submission" date="2018-11" db="EMBL/GenBank/DDBJ databases">
        <authorList>
            <consortium name="Pathogen Informatics"/>
        </authorList>
    </citation>
    <scope>NUCLEOTIDE SEQUENCE [LARGE SCALE GENOMIC DNA]</scope>
</reference>
<evidence type="ECO:0000256" key="1">
    <source>
        <dbReference type="PROSITE-ProRule" id="PRU00259"/>
    </source>
</evidence>
<dbReference type="PANTHER" id="PTHR46241:SF1">
    <property type="entry name" value="OUTER DYNEIN ARM-DOCKING COMPLEX SUBUNIT 2"/>
    <property type="match status" value="1"/>
</dbReference>
<sequence length="448" mass="50295">MENKIIADIRETGAFTVKRNNGYRAPPWREVFGDVAYFLINLENRDSPLSVTASTGGWFINGGFDSEKSEFLYNQESETHPTLLTMLRKECQLFDDFLDSEEGILQMYTLRWRLNTEKKNEIVYEESIRDRKESKTSQRAVKSVVRHKHNSQQRMDIISHMRSQHRNDFGSPKISPIGITKPSGDQKRQGGNQTSTVISLCALYDTPLETEVCQLAVRDTGGVDVLINLLETEEIRSMLGSLKILKVVSQNPELRKAISDQGGIPPMVQLLSSSNRDLKCLSAEAIANVAKFARARRTVRLHGGIKKLVALLDVSHYRGDLQSQEAASELEVARCGALALWSCSKSARARMAMKKAGVISLLARLLKSTYEALLIPVIGILEECASEVSLKNFKSTFLFKLHFTPLCFLLSKPNKTEKELTHLSIGHNFVQNLITLSDIICSIRTSYI</sequence>
<dbReference type="Gene3D" id="1.25.10.10">
    <property type="entry name" value="Leucine-rich Repeat Variant"/>
    <property type="match status" value="2"/>
</dbReference>
<dbReference type="InterPro" id="IPR011989">
    <property type="entry name" value="ARM-like"/>
</dbReference>
<proteinExistence type="predicted"/>
<dbReference type="SMART" id="SM00185">
    <property type="entry name" value="ARM"/>
    <property type="match status" value="3"/>
</dbReference>
<feature type="repeat" description="ARM" evidence="1">
    <location>
        <begin position="262"/>
        <end position="304"/>
    </location>
</feature>
<dbReference type="InterPro" id="IPR016024">
    <property type="entry name" value="ARM-type_fold"/>
</dbReference>
<dbReference type="Pfam" id="PF00514">
    <property type="entry name" value="Arm"/>
    <property type="match status" value="1"/>
</dbReference>
<protein>
    <submittedName>
        <fullName evidence="5">Plakophilin 4</fullName>
    </submittedName>
</protein>
<dbReference type="WBParaSite" id="HDID_0000963701-mRNA-1">
    <property type="protein sequence ID" value="HDID_0000963701-mRNA-1"/>
    <property type="gene ID" value="HDID_0000963701"/>
</dbReference>
<reference evidence="5" key="1">
    <citation type="submission" date="2017-02" db="UniProtKB">
        <authorList>
            <consortium name="WormBaseParasite"/>
        </authorList>
    </citation>
    <scope>IDENTIFICATION</scope>
</reference>
<evidence type="ECO:0000313" key="3">
    <source>
        <dbReference type="EMBL" id="VDL62020.1"/>
    </source>
</evidence>
<organism evidence="5">
    <name type="scientific">Hymenolepis diminuta</name>
    <name type="common">Rat tapeworm</name>
    <dbReference type="NCBI Taxonomy" id="6216"/>
    <lineage>
        <taxon>Eukaryota</taxon>
        <taxon>Metazoa</taxon>
        <taxon>Spiralia</taxon>
        <taxon>Lophotrochozoa</taxon>
        <taxon>Platyhelminthes</taxon>
        <taxon>Cestoda</taxon>
        <taxon>Eucestoda</taxon>
        <taxon>Cyclophyllidea</taxon>
        <taxon>Hymenolepididae</taxon>
        <taxon>Hymenolepis</taxon>
    </lineage>
</organism>
<dbReference type="InterPro" id="IPR000225">
    <property type="entry name" value="Armadillo"/>
</dbReference>
<evidence type="ECO:0000313" key="5">
    <source>
        <dbReference type="WBParaSite" id="HDID_0000963701-mRNA-1"/>
    </source>
</evidence>
<accession>A0A0R3SVM2</accession>
<dbReference type="PROSITE" id="PS50176">
    <property type="entry name" value="ARM_REPEAT"/>
    <property type="match status" value="1"/>
</dbReference>
<dbReference type="AlphaFoldDB" id="A0A0R3SVM2"/>
<evidence type="ECO:0000256" key="2">
    <source>
        <dbReference type="SAM" id="MobiDB-lite"/>
    </source>
</evidence>
<dbReference type="SUPFAM" id="SSF48371">
    <property type="entry name" value="ARM repeat"/>
    <property type="match status" value="1"/>
</dbReference>
<name>A0A0R3SVM2_HYMDI</name>
<dbReference type="EMBL" id="UYSG01011351">
    <property type="protein sequence ID" value="VDL62020.1"/>
    <property type="molecule type" value="Genomic_DNA"/>
</dbReference>
<dbReference type="OrthoDB" id="1683831at2759"/>
<dbReference type="STRING" id="6216.A0A0R3SVM2"/>
<dbReference type="Proteomes" id="UP000274504">
    <property type="component" value="Unassembled WGS sequence"/>
</dbReference>
<evidence type="ECO:0000313" key="4">
    <source>
        <dbReference type="Proteomes" id="UP000274504"/>
    </source>
</evidence>
<dbReference type="PANTHER" id="PTHR46241">
    <property type="entry name" value="ARMADILLO REPEAT-CONTAINING PROTEIN 4 ARMC4"/>
    <property type="match status" value="1"/>
</dbReference>